<evidence type="ECO:0000313" key="1">
    <source>
        <dbReference type="EMBL" id="KAJ9573557.1"/>
    </source>
</evidence>
<reference evidence="1" key="1">
    <citation type="journal article" date="2023" name="IScience">
        <title>Live-bearing cockroach genome reveals convergent evolutionary mechanisms linked to viviparity in insects and beyond.</title>
        <authorList>
            <person name="Fouks B."/>
            <person name="Harrison M.C."/>
            <person name="Mikhailova A.A."/>
            <person name="Marchal E."/>
            <person name="English S."/>
            <person name="Carruthers M."/>
            <person name="Jennings E.C."/>
            <person name="Chiamaka E.L."/>
            <person name="Frigard R.A."/>
            <person name="Pippel M."/>
            <person name="Attardo G.M."/>
            <person name="Benoit J.B."/>
            <person name="Bornberg-Bauer E."/>
            <person name="Tobe S.S."/>
        </authorList>
    </citation>
    <scope>NUCLEOTIDE SEQUENCE</scope>
    <source>
        <strain evidence="1">Stay&amp;Tobe</strain>
    </source>
</reference>
<proteinExistence type="predicted"/>
<sequence>RTFIIIICELIFLSQVFKIIIARSVIFIFYNIHNFTSVTEINKFYEHLTYNILKNFKSCLL</sequence>
<feature type="non-terminal residue" evidence="1">
    <location>
        <position position="1"/>
    </location>
</feature>
<dbReference type="EMBL" id="JASPKZ010010696">
    <property type="protein sequence ID" value="KAJ9573557.1"/>
    <property type="molecule type" value="Genomic_DNA"/>
</dbReference>
<protein>
    <submittedName>
        <fullName evidence="1">Uncharacterized protein</fullName>
    </submittedName>
</protein>
<name>A0AAD7Z4K2_DIPPU</name>
<dbReference type="AlphaFoldDB" id="A0AAD7Z4K2"/>
<accession>A0AAD7Z4K2</accession>
<reference evidence="1" key="2">
    <citation type="submission" date="2023-05" db="EMBL/GenBank/DDBJ databases">
        <authorList>
            <person name="Fouks B."/>
        </authorList>
    </citation>
    <scope>NUCLEOTIDE SEQUENCE</scope>
    <source>
        <strain evidence="1">Stay&amp;Tobe</strain>
        <tissue evidence="1">Testes</tissue>
    </source>
</reference>
<comment type="caution">
    <text evidence="1">The sequence shown here is derived from an EMBL/GenBank/DDBJ whole genome shotgun (WGS) entry which is preliminary data.</text>
</comment>
<evidence type="ECO:0000313" key="2">
    <source>
        <dbReference type="Proteomes" id="UP001233999"/>
    </source>
</evidence>
<gene>
    <name evidence="1" type="ORF">L9F63_009121</name>
</gene>
<organism evidence="1 2">
    <name type="scientific">Diploptera punctata</name>
    <name type="common">Pacific beetle cockroach</name>
    <dbReference type="NCBI Taxonomy" id="6984"/>
    <lineage>
        <taxon>Eukaryota</taxon>
        <taxon>Metazoa</taxon>
        <taxon>Ecdysozoa</taxon>
        <taxon>Arthropoda</taxon>
        <taxon>Hexapoda</taxon>
        <taxon>Insecta</taxon>
        <taxon>Pterygota</taxon>
        <taxon>Neoptera</taxon>
        <taxon>Polyneoptera</taxon>
        <taxon>Dictyoptera</taxon>
        <taxon>Blattodea</taxon>
        <taxon>Blaberoidea</taxon>
        <taxon>Blaberidae</taxon>
        <taxon>Diplopterinae</taxon>
        <taxon>Diploptera</taxon>
    </lineage>
</organism>
<keyword evidence="2" id="KW-1185">Reference proteome</keyword>
<feature type="non-terminal residue" evidence="1">
    <location>
        <position position="61"/>
    </location>
</feature>
<dbReference type="Proteomes" id="UP001233999">
    <property type="component" value="Unassembled WGS sequence"/>
</dbReference>